<accession>A0A0G4J5L8</accession>
<dbReference type="GO" id="GO:0035494">
    <property type="term" value="P:SNARE complex disassembly"/>
    <property type="evidence" value="ECO:0007669"/>
    <property type="project" value="TreeGrafter"/>
</dbReference>
<dbReference type="AlphaFoldDB" id="A0A0G4J5L8"/>
<dbReference type="GO" id="GO:0005774">
    <property type="term" value="C:vacuolar membrane"/>
    <property type="evidence" value="ECO:0007669"/>
    <property type="project" value="TreeGrafter"/>
</dbReference>
<evidence type="ECO:0008006" key="7">
    <source>
        <dbReference type="Google" id="ProtNLM"/>
    </source>
</evidence>
<dbReference type="PANTHER" id="PTHR13768:SF8">
    <property type="entry name" value="ALPHA-SOLUBLE NSF ATTACHMENT PROTEIN"/>
    <property type="match status" value="1"/>
</dbReference>
<keyword evidence="6" id="KW-1185">Reference proteome</keyword>
<gene>
    <name evidence="5" type="ORF">PBRA_002827</name>
</gene>
<evidence type="ECO:0000256" key="1">
    <source>
        <dbReference type="ARBA" id="ARBA00010050"/>
    </source>
</evidence>
<comment type="similarity">
    <text evidence="1">Belongs to the SNAP family.</text>
</comment>
<evidence type="ECO:0000256" key="2">
    <source>
        <dbReference type="ARBA" id="ARBA00022448"/>
    </source>
</evidence>
<proteinExistence type="inferred from homology"/>
<dbReference type="GO" id="GO:0006886">
    <property type="term" value="P:intracellular protein transport"/>
    <property type="evidence" value="ECO:0007669"/>
    <property type="project" value="InterPro"/>
</dbReference>
<dbReference type="OMA" id="NALEHYH"/>
<dbReference type="GO" id="GO:0019905">
    <property type="term" value="F:syntaxin binding"/>
    <property type="evidence" value="ECO:0007669"/>
    <property type="project" value="TreeGrafter"/>
</dbReference>
<dbReference type="InterPro" id="IPR011990">
    <property type="entry name" value="TPR-like_helical_dom_sf"/>
</dbReference>
<dbReference type="Gene3D" id="1.25.40.10">
    <property type="entry name" value="Tetratricopeptide repeat domain"/>
    <property type="match status" value="1"/>
</dbReference>
<dbReference type="GO" id="GO:0031201">
    <property type="term" value="C:SNARE complex"/>
    <property type="evidence" value="ECO:0007669"/>
    <property type="project" value="TreeGrafter"/>
</dbReference>
<sequence length="175" mass="19451">MSITSRRGAVKLYKEVADQVCEVQSGLKGAIEAHQQSADCYEAEDQTTIANQELLQVANLSAQVEDYRRAIEIYERQQAVLCHLALSVHGLDLSATNEAIKSYKDLYAAFADFRECKFGETIAEAVAAGDEEKFTDAVYEFDNVSRLDTWKTSILLNIKKPIKKAALGLQEPDLT</sequence>
<keyword evidence="2" id="KW-0813">Transport</keyword>
<feature type="coiled-coil region" evidence="4">
    <location>
        <begin position="50"/>
        <end position="77"/>
    </location>
</feature>
<dbReference type="SUPFAM" id="SSF48452">
    <property type="entry name" value="TPR-like"/>
    <property type="match status" value="1"/>
</dbReference>
<evidence type="ECO:0000256" key="3">
    <source>
        <dbReference type="ARBA" id="ARBA00022927"/>
    </source>
</evidence>
<dbReference type="EMBL" id="CDSF01000133">
    <property type="protein sequence ID" value="CEP02860.1"/>
    <property type="molecule type" value="Genomic_DNA"/>
</dbReference>
<dbReference type="Pfam" id="PF14938">
    <property type="entry name" value="SNAP"/>
    <property type="match status" value="2"/>
</dbReference>
<dbReference type="GO" id="GO:0005483">
    <property type="term" value="F:soluble NSF attachment protein activity"/>
    <property type="evidence" value="ECO:0007669"/>
    <property type="project" value="TreeGrafter"/>
</dbReference>
<keyword evidence="3" id="KW-0653">Protein transport</keyword>
<organism evidence="5 6">
    <name type="scientific">Plasmodiophora brassicae</name>
    <name type="common">Clubroot disease agent</name>
    <dbReference type="NCBI Taxonomy" id="37360"/>
    <lineage>
        <taxon>Eukaryota</taxon>
        <taxon>Sar</taxon>
        <taxon>Rhizaria</taxon>
        <taxon>Endomyxa</taxon>
        <taxon>Phytomyxea</taxon>
        <taxon>Plasmodiophorida</taxon>
        <taxon>Plasmodiophoridae</taxon>
        <taxon>Plasmodiophora</taxon>
    </lineage>
</organism>
<dbReference type="InterPro" id="IPR000744">
    <property type="entry name" value="NSF_attach"/>
</dbReference>
<reference evidence="5 6" key="1">
    <citation type="submission" date="2015-02" db="EMBL/GenBank/DDBJ databases">
        <authorList>
            <person name="Chooi Y.-H."/>
        </authorList>
    </citation>
    <scope>NUCLEOTIDE SEQUENCE [LARGE SCALE GENOMIC DNA]</scope>
    <source>
        <strain evidence="5">E3</strain>
    </source>
</reference>
<dbReference type="OrthoDB" id="9984275at2759"/>
<evidence type="ECO:0000256" key="4">
    <source>
        <dbReference type="SAM" id="Coils"/>
    </source>
</evidence>
<name>A0A0G4J5L8_PLABS</name>
<evidence type="ECO:0000313" key="6">
    <source>
        <dbReference type="Proteomes" id="UP000039324"/>
    </source>
</evidence>
<protein>
    <recommendedName>
        <fullName evidence="7">Alpha-soluble NSF attachment protein</fullName>
    </recommendedName>
</protein>
<evidence type="ECO:0000313" key="5">
    <source>
        <dbReference type="EMBL" id="CEP02860.1"/>
    </source>
</evidence>
<dbReference type="STRING" id="37360.A0A0G4J5L8"/>
<dbReference type="PANTHER" id="PTHR13768">
    <property type="entry name" value="SOLUBLE NSF ATTACHMENT PROTEIN SNAP"/>
    <property type="match status" value="1"/>
</dbReference>
<dbReference type="Proteomes" id="UP000039324">
    <property type="component" value="Unassembled WGS sequence"/>
</dbReference>
<keyword evidence="4" id="KW-0175">Coiled coil</keyword>